<organism evidence="2 3">
    <name type="scientific">Microseira wollei NIES-4236</name>
    <dbReference type="NCBI Taxonomy" id="2530354"/>
    <lineage>
        <taxon>Bacteria</taxon>
        <taxon>Bacillati</taxon>
        <taxon>Cyanobacteriota</taxon>
        <taxon>Cyanophyceae</taxon>
        <taxon>Oscillatoriophycideae</taxon>
        <taxon>Aerosakkonematales</taxon>
        <taxon>Aerosakkonemataceae</taxon>
        <taxon>Microseira</taxon>
    </lineage>
</organism>
<comment type="caution">
    <text evidence="2">The sequence shown here is derived from an EMBL/GenBank/DDBJ whole genome shotgun (WGS) entry which is preliminary data.</text>
</comment>
<feature type="compositionally biased region" description="Polar residues" evidence="1">
    <location>
        <begin position="1"/>
        <end position="21"/>
    </location>
</feature>
<evidence type="ECO:0000313" key="3">
    <source>
        <dbReference type="Proteomes" id="UP001050975"/>
    </source>
</evidence>
<dbReference type="RefSeq" id="WP_264196660.1">
    <property type="nucleotide sequence ID" value="NZ_BLAY01000072.1"/>
</dbReference>
<proteinExistence type="predicted"/>
<feature type="compositionally biased region" description="Basic and acidic residues" evidence="1">
    <location>
        <begin position="32"/>
        <end position="43"/>
    </location>
</feature>
<evidence type="ECO:0000256" key="1">
    <source>
        <dbReference type="SAM" id="MobiDB-lite"/>
    </source>
</evidence>
<name>A0AAV3XBZ4_9CYAN</name>
<sequence>MSELTSNPSETPTTLSDRSQPPRSPKAVLSVSREEFYGQDPEHEPLELIVKEGLTDNECQLPDDLQGHVFGAAGSIDSPNSPGSDCVVEPYKSGWTPLYNGDGIIYRLDFHKTPQSLTQKNVKQKPGKAWMATRIVKTPDYYADLALHNNPKYQKQWPHEYKWLKFRQFGLARFSIKLGVRNFLNTACLRMKFANGSERLLVTWDAGRPYEINPSWN</sequence>
<reference evidence="2" key="1">
    <citation type="submission" date="2019-10" db="EMBL/GenBank/DDBJ databases">
        <title>Draft genome sequece of Microseira wollei NIES-4236.</title>
        <authorList>
            <person name="Yamaguchi H."/>
            <person name="Suzuki S."/>
            <person name="Kawachi M."/>
        </authorList>
    </citation>
    <scope>NUCLEOTIDE SEQUENCE</scope>
    <source>
        <strain evidence="2">NIES-4236</strain>
    </source>
</reference>
<accession>A0AAV3XBZ4</accession>
<dbReference type="EMBL" id="BLAY01000072">
    <property type="protein sequence ID" value="GET39723.1"/>
    <property type="molecule type" value="Genomic_DNA"/>
</dbReference>
<protein>
    <submittedName>
        <fullName evidence="2">Uncharacterized protein</fullName>
    </submittedName>
</protein>
<evidence type="ECO:0000313" key="2">
    <source>
        <dbReference type="EMBL" id="GET39723.1"/>
    </source>
</evidence>
<feature type="region of interest" description="Disordered" evidence="1">
    <location>
        <begin position="1"/>
        <end position="43"/>
    </location>
</feature>
<dbReference type="Proteomes" id="UP001050975">
    <property type="component" value="Unassembled WGS sequence"/>
</dbReference>
<gene>
    <name evidence="2" type="ORF">MiSe_44950</name>
</gene>
<dbReference type="AlphaFoldDB" id="A0AAV3XBZ4"/>
<keyword evidence="3" id="KW-1185">Reference proteome</keyword>